<accession>A0A7I7SNF2</accession>
<gene>
    <name evidence="1" type="ORF">MSAR_08950</name>
</gene>
<dbReference type="Proteomes" id="UP000466445">
    <property type="component" value="Chromosome"/>
</dbReference>
<dbReference type="AlphaFoldDB" id="A0A7I7SNF2"/>
<keyword evidence="2" id="KW-1185">Reference proteome</keyword>
<organism evidence="1 2">
    <name type="scientific">Mycolicibacterium sarraceniae</name>
    <dbReference type="NCBI Taxonomy" id="1534348"/>
    <lineage>
        <taxon>Bacteria</taxon>
        <taxon>Bacillati</taxon>
        <taxon>Actinomycetota</taxon>
        <taxon>Actinomycetes</taxon>
        <taxon>Mycobacteriales</taxon>
        <taxon>Mycobacteriaceae</taxon>
        <taxon>Mycolicibacterium</taxon>
    </lineage>
</organism>
<sequence length="53" mass="5868">MIESFEVSQAFMKEVSQAFMKEVSQAFMKEGIESFVVASSAAVRWSLESSTIA</sequence>
<dbReference type="KEGG" id="msar:MSAR_08950"/>
<evidence type="ECO:0000313" key="1">
    <source>
        <dbReference type="EMBL" id="BBY57759.1"/>
    </source>
</evidence>
<evidence type="ECO:0000313" key="2">
    <source>
        <dbReference type="Proteomes" id="UP000466445"/>
    </source>
</evidence>
<proteinExistence type="predicted"/>
<dbReference type="EMBL" id="AP022595">
    <property type="protein sequence ID" value="BBY57759.1"/>
    <property type="molecule type" value="Genomic_DNA"/>
</dbReference>
<reference evidence="1 2" key="1">
    <citation type="journal article" date="2019" name="Emerg. Microbes Infect.">
        <title>Comprehensive subspecies identification of 175 nontuberculous mycobacteria species based on 7547 genomic profiles.</title>
        <authorList>
            <person name="Matsumoto Y."/>
            <person name="Kinjo T."/>
            <person name="Motooka D."/>
            <person name="Nabeya D."/>
            <person name="Jung N."/>
            <person name="Uechi K."/>
            <person name="Horii T."/>
            <person name="Iida T."/>
            <person name="Fujita J."/>
            <person name="Nakamura S."/>
        </authorList>
    </citation>
    <scope>NUCLEOTIDE SEQUENCE [LARGE SCALE GENOMIC DNA]</scope>
    <source>
        <strain evidence="1 2">JCM 30395</strain>
    </source>
</reference>
<protein>
    <submittedName>
        <fullName evidence="1">Uncharacterized protein</fullName>
    </submittedName>
</protein>
<name>A0A7I7SNF2_9MYCO</name>